<organism evidence="3 4">
    <name type="scientific">Olivibacter jilunii</name>
    <dbReference type="NCBI Taxonomy" id="985016"/>
    <lineage>
        <taxon>Bacteria</taxon>
        <taxon>Pseudomonadati</taxon>
        <taxon>Bacteroidota</taxon>
        <taxon>Sphingobacteriia</taxon>
        <taxon>Sphingobacteriales</taxon>
        <taxon>Sphingobacteriaceae</taxon>
        <taxon>Olivibacter</taxon>
    </lineage>
</organism>
<dbReference type="InterPro" id="IPR050417">
    <property type="entry name" value="Sugar_Epim/Isomerase"/>
</dbReference>
<dbReference type="Proteomes" id="UP001597560">
    <property type="component" value="Unassembled WGS sequence"/>
</dbReference>
<proteinExistence type="predicted"/>
<dbReference type="InterPro" id="IPR036237">
    <property type="entry name" value="Xyl_isomerase-like_sf"/>
</dbReference>
<dbReference type="PROSITE" id="PS51318">
    <property type="entry name" value="TAT"/>
    <property type="match status" value="1"/>
</dbReference>
<evidence type="ECO:0000313" key="4">
    <source>
        <dbReference type="Proteomes" id="UP001597560"/>
    </source>
</evidence>
<dbReference type="GO" id="GO:0016853">
    <property type="term" value="F:isomerase activity"/>
    <property type="evidence" value="ECO:0007669"/>
    <property type="project" value="UniProtKB-KW"/>
</dbReference>
<dbReference type="Pfam" id="PF01261">
    <property type="entry name" value="AP_endonuc_2"/>
    <property type="match status" value="1"/>
</dbReference>
<dbReference type="PANTHER" id="PTHR43489">
    <property type="entry name" value="ISOMERASE"/>
    <property type="match status" value="1"/>
</dbReference>
<dbReference type="Gene3D" id="3.20.20.150">
    <property type="entry name" value="Divalent-metal-dependent TIM barrel enzymes"/>
    <property type="match status" value="1"/>
</dbReference>
<evidence type="ECO:0000256" key="1">
    <source>
        <dbReference type="ARBA" id="ARBA00023235"/>
    </source>
</evidence>
<evidence type="ECO:0000313" key="3">
    <source>
        <dbReference type="EMBL" id="MFD2964287.1"/>
    </source>
</evidence>
<dbReference type="InterPro" id="IPR006311">
    <property type="entry name" value="TAT_signal"/>
</dbReference>
<feature type="domain" description="Xylose isomerase-like TIM barrel" evidence="2">
    <location>
        <begin position="84"/>
        <end position="307"/>
    </location>
</feature>
<accession>A0ABW6B452</accession>
<dbReference type="PANTHER" id="PTHR43489:SF1">
    <property type="entry name" value="L-RIBULOSE-5-PHOSPHATE 3-EPIMERASE SGBU-RELATED"/>
    <property type="match status" value="1"/>
</dbReference>
<sequence>MSLWLLSAEESNTINKKQLKNIQFLLMKLIVQTIDRRKFLQQATAVVLGTALLPNTIYASAKNPYKIGVIDLMMLKRQKISALDLTHELGADGVEVDMGGLGNRDTFDNKLADPATRKAYLDKLKALNIEICSLAMTGFYAQSLAKRATYQQMVQDCIDTMKAMRVKVAFLPLGIQCDLIQYPELRPVLVERLKVIGKMAAKAKVTIGIETALDAAGEKKFLDDIGSTYIRSYFNFSNALKNGRDLHQELRILGKDYICQIHCTDEDGVWLENNKRLNMIEVKKTLEDMGWKGWLVIERSRDANNPRDVRGNFGANTRYMKKIFQAS</sequence>
<protein>
    <submittedName>
        <fullName evidence="3">Sugar phosphate isomerase/epimerase family protein</fullName>
    </submittedName>
</protein>
<evidence type="ECO:0000259" key="2">
    <source>
        <dbReference type="Pfam" id="PF01261"/>
    </source>
</evidence>
<dbReference type="EMBL" id="JBHUPA010000016">
    <property type="protein sequence ID" value="MFD2964287.1"/>
    <property type="molecule type" value="Genomic_DNA"/>
</dbReference>
<dbReference type="RefSeq" id="WP_377612453.1">
    <property type="nucleotide sequence ID" value="NZ_JBHUPA010000016.1"/>
</dbReference>
<dbReference type="InterPro" id="IPR013022">
    <property type="entry name" value="Xyl_isomerase-like_TIM-brl"/>
</dbReference>
<reference evidence="4" key="1">
    <citation type="journal article" date="2019" name="Int. J. Syst. Evol. Microbiol.">
        <title>The Global Catalogue of Microorganisms (GCM) 10K type strain sequencing project: providing services to taxonomists for standard genome sequencing and annotation.</title>
        <authorList>
            <consortium name="The Broad Institute Genomics Platform"/>
            <consortium name="The Broad Institute Genome Sequencing Center for Infectious Disease"/>
            <person name="Wu L."/>
            <person name="Ma J."/>
        </authorList>
    </citation>
    <scope>NUCLEOTIDE SEQUENCE [LARGE SCALE GENOMIC DNA]</scope>
    <source>
        <strain evidence="4">KCTC 23098</strain>
    </source>
</reference>
<keyword evidence="4" id="KW-1185">Reference proteome</keyword>
<comment type="caution">
    <text evidence="3">The sequence shown here is derived from an EMBL/GenBank/DDBJ whole genome shotgun (WGS) entry which is preliminary data.</text>
</comment>
<keyword evidence="1 3" id="KW-0413">Isomerase</keyword>
<gene>
    <name evidence="3" type="ORF">ACFS6J_20975</name>
</gene>
<dbReference type="SUPFAM" id="SSF51658">
    <property type="entry name" value="Xylose isomerase-like"/>
    <property type="match status" value="1"/>
</dbReference>
<name>A0ABW6B452_9SPHI</name>